<keyword evidence="4" id="KW-1185">Reference proteome</keyword>
<dbReference type="EnsemblProtists" id="EKX36068">
    <property type="protein sequence ID" value="EKX36068"/>
    <property type="gene ID" value="GUITHDRAFT_146011"/>
</dbReference>
<dbReference type="KEGG" id="gtt:GUITHDRAFT_146011"/>
<dbReference type="Pfam" id="PF00172">
    <property type="entry name" value="Zn_clus"/>
    <property type="match status" value="1"/>
</dbReference>
<reference evidence="4" key="2">
    <citation type="submission" date="2012-11" db="EMBL/GenBank/DDBJ databases">
        <authorList>
            <person name="Kuo A."/>
            <person name="Curtis B.A."/>
            <person name="Tanifuji G."/>
            <person name="Burki F."/>
            <person name="Gruber A."/>
            <person name="Irimia M."/>
            <person name="Maruyama S."/>
            <person name="Arias M.C."/>
            <person name="Ball S.G."/>
            <person name="Gile G.H."/>
            <person name="Hirakawa Y."/>
            <person name="Hopkins J.F."/>
            <person name="Rensing S.A."/>
            <person name="Schmutz J."/>
            <person name="Symeonidi A."/>
            <person name="Elias M."/>
            <person name="Eveleigh R.J."/>
            <person name="Herman E.K."/>
            <person name="Klute M.J."/>
            <person name="Nakayama T."/>
            <person name="Obornik M."/>
            <person name="Reyes-Prieto A."/>
            <person name="Armbrust E.V."/>
            <person name="Aves S.J."/>
            <person name="Beiko R.G."/>
            <person name="Coutinho P."/>
            <person name="Dacks J.B."/>
            <person name="Durnford D.G."/>
            <person name="Fast N.M."/>
            <person name="Green B.R."/>
            <person name="Grisdale C."/>
            <person name="Hempe F."/>
            <person name="Henrissat B."/>
            <person name="Hoppner M.P."/>
            <person name="Ishida K.-I."/>
            <person name="Kim E."/>
            <person name="Koreny L."/>
            <person name="Kroth P.G."/>
            <person name="Liu Y."/>
            <person name="Malik S.-B."/>
            <person name="Maier U.G."/>
            <person name="McRose D."/>
            <person name="Mock T."/>
            <person name="Neilson J.A."/>
            <person name="Onodera N.T."/>
            <person name="Poole A.M."/>
            <person name="Pritham E.J."/>
            <person name="Richards T.A."/>
            <person name="Rocap G."/>
            <person name="Roy S.W."/>
            <person name="Sarai C."/>
            <person name="Schaack S."/>
            <person name="Shirato S."/>
            <person name="Slamovits C.H."/>
            <person name="Spencer D.F."/>
            <person name="Suzuki S."/>
            <person name="Worden A.Z."/>
            <person name="Zauner S."/>
            <person name="Barry K."/>
            <person name="Bell C."/>
            <person name="Bharti A.K."/>
            <person name="Crow J.A."/>
            <person name="Grimwood J."/>
            <person name="Kramer R."/>
            <person name="Lindquist E."/>
            <person name="Lucas S."/>
            <person name="Salamov A."/>
            <person name="McFadden G.I."/>
            <person name="Lane C.E."/>
            <person name="Keeling P.J."/>
            <person name="Gray M.W."/>
            <person name="Grigoriev I.V."/>
            <person name="Archibald J.M."/>
        </authorList>
    </citation>
    <scope>NUCLEOTIDE SEQUENCE</scope>
    <source>
        <strain evidence="4">CCMP2712</strain>
    </source>
</reference>
<dbReference type="Proteomes" id="UP000011087">
    <property type="component" value="Unassembled WGS sequence"/>
</dbReference>
<organism evidence="2">
    <name type="scientific">Guillardia theta (strain CCMP2712)</name>
    <name type="common">Cryptophyte</name>
    <dbReference type="NCBI Taxonomy" id="905079"/>
    <lineage>
        <taxon>Eukaryota</taxon>
        <taxon>Cryptophyceae</taxon>
        <taxon>Pyrenomonadales</taxon>
        <taxon>Geminigeraceae</taxon>
        <taxon>Guillardia</taxon>
    </lineage>
</organism>
<name>L1III6_GUITC</name>
<dbReference type="SMART" id="SM00066">
    <property type="entry name" value="GAL4"/>
    <property type="match status" value="1"/>
</dbReference>
<proteinExistence type="predicted"/>
<dbReference type="GeneID" id="17292827"/>
<dbReference type="PaxDb" id="55529-EKX36068"/>
<dbReference type="PROSITE" id="PS00463">
    <property type="entry name" value="ZN2_CY6_FUNGAL_1"/>
    <property type="match status" value="1"/>
</dbReference>
<accession>L1III6</accession>
<dbReference type="AlphaFoldDB" id="L1III6"/>
<evidence type="ECO:0000259" key="1">
    <source>
        <dbReference type="PROSITE" id="PS50048"/>
    </source>
</evidence>
<dbReference type="Gene3D" id="4.10.240.10">
    <property type="entry name" value="Zn(2)-C6 fungal-type DNA-binding domain"/>
    <property type="match status" value="1"/>
</dbReference>
<gene>
    <name evidence="2" type="ORF">GUITHDRAFT_146011</name>
</gene>
<dbReference type="OrthoDB" id="4337792at2759"/>
<dbReference type="InterPro" id="IPR036864">
    <property type="entry name" value="Zn2-C6_fun-type_DNA-bd_sf"/>
</dbReference>
<reference evidence="2 4" key="1">
    <citation type="journal article" date="2012" name="Nature">
        <title>Algal genomes reveal evolutionary mosaicism and the fate of nucleomorphs.</title>
        <authorList>
            <consortium name="DOE Joint Genome Institute"/>
            <person name="Curtis B.A."/>
            <person name="Tanifuji G."/>
            <person name="Burki F."/>
            <person name="Gruber A."/>
            <person name="Irimia M."/>
            <person name="Maruyama S."/>
            <person name="Arias M.C."/>
            <person name="Ball S.G."/>
            <person name="Gile G.H."/>
            <person name="Hirakawa Y."/>
            <person name="Hopkins J.F."/>
            <person name="Kuo A."/>
            <person name="Rensing S.A."/>
            <person name="Schmutz J."/>
            <person name="Symeonidi A."/>
            <person name="Elias M."/>
            <person name="Eveleigh R.J."/>
            <person name="Herman E.K."/>
            <person name="Klute M.J."/>
            <person name="Nakayama T."/>
            <person name="Obornik M."/>
            <person name="Reyes-Prieto A."/>
            <person name="Armbrust E.V."/>
            <person name="Aves S.J."/>
            <person name="Beiko R.G."/>
            <person name="Coutinho P."/>
            <person name="Dacks J.B."/>
            <person name="Durnford D.G."/>
            <person name="Fast N.M."/>
            <person name="Green B.R."/>
            <person name="Grisdale C.J."/>
            <person name="Hempel F."/>
            <person name="Henrissat B."/>
            <person name="Hoppner M.P."/>
            <person name="Ishida K."/>
            <person name="Kim E."/>
            <person name="Koreny L."/>
            <person name="Kroth P.G."/>
            <person name="Liu Y."/>
            <person name="Malik S.B."/>
            <person name="Maier U.G."/>
            <person name="McRose D."/>
            <person name="Mock T."/>
            <person name="Neilson J.A."/>
            <person name="Onodera N.T."/>
            <person name="Poole A.M."/>
            <person name="Pritham E.J."/>
            <person name="Richards T.A."/>
            <person name="Rocap G."/>
            <person name="Roy S.W."/>
            <person name="Sarai C."/>
            <person name="Schaack S."/>
            <person name="Shirato S."/>
            <person name="Slamovits C.H."/>
            <person name="Spencer D.F."/>
            <person name="Suzuki S."/>
            <person name="Worden A.Z."/>
            <person name="Zauner S."/>
            <person name="Barry K."/>
            <person name="Bell C."/>
            <person name="Bharti A.K."/>
            <person name="Crow J.A."/>
            <person name="Grimwood J."/>
            <person name="Kramer R."/>
            <person name="Lindquist E."/>
            <person name="Lucas S."/>
            <person name="Salamov A."/>
            <person name="McFadden G.I."/>
            <person name="Lane C.E."/>
            <person name="Keeling P.J."/>
            <person name="Gray M.W."/>
            <person name="Grigoriev I.V."/>
            <person name="Archibald J.M."/>
        </authorList>
    </citation>
    <scope>NUCLEOTIDE SEQUENCE</scope>
    <source>
        <strain evidence="2 4">CCMP2712</strain>
    </source>
</reference>
<dbReference type="EMBL" id="JH993079">
    <property type="protein sequence ID" value="EKX36068.1"/>
    <property type="molecule type" value="Genomic_DNA"/>
</dbReference>
<dbReference type="HOGENOM" id="CLU_102745_0_0_1"/>
<protein>
    <recommendedName>
        <fullName evidence="1">Zn(2)-C6 fungal-type domain-containing protein</fullName>
    </recommendedName>
</protein>
<dbReference type="RefSeq" id="XP_005823048.1">
    <property type="nucleotide sequence ID" value="XM_005822991.1"/>
</dbReference>
<dbReference type="InterPro" id="IPR001138">
    <property type="entry name" value="Zn2Cys6_DnaBD"/>
</dbReference>
<evidence type="ECO:0000313" key="2">
    <source>
        <dbReference type="EMBL" id="EKX36068.1"/>
    </source>
</evidence>
<evidence type="ECO:0000313" key="4">
    <source>
        <dbReference type="Proteomes" id="UP000011087"/>
    </source>
</evidence>
<dbReference type="GO" id="GO:0008270">
    <property type="term" value="F:zinc ion binding"/>
    <property type="evidence" value="ECO:0007669"/>
    <property type="project" value="InterPro"/>
</dbReference>
<dbReference type="GO" id="GO:0000981">
    <property type="term" value="F:DNA-binding transcription factor activity, RNA polymerase II-specific"/>
    <property type="evidence" value="ECO:0007669"/>
    <property type="project" value="InterPro"/>
</dbReference>
<evidence type="ECO:0000313" key="3">
    <source>
        <dbReference type="EnsemblProtists" id="EKX36068"/>
    </source>
</evidence>
<dbReference type="SUPFAM" id="SSF57701">
    <property type="entry name" value="Zn2/Cys6 DNA-binding domain"/>
    <property type="match status" value="1"/>
</dbReference>
<dbReference type="PROSITE" id="PS50048">
    <property type="entry name" value="ZN2_CY6_FUNGAL_2"/>
    <property type="match status" value="1"/>
</dbReference>
<feature type="domain" description="Zn(2)-C6 fungal-type" evidence="1">
    <location>
        <begin position="7"/>
        <end position="38"/>
    </location>
</feature>
<sequence>MKRTQLACKPCKDIKAKCDNFQPCTRCLQSNLADQCIRLRVARGPRKRSSIACVACKRSKLRELDCIDEELQLIPAQFVEPDDHQLCVYEMLPADREEYETRVKDPNDTFVRLMKVLNQNRSYDMWLKDFEVDMYAGETILGLQKSRQGEERLQRLAKELEILYRPFVVKAEQILTAREMSKNRGHDH</sequence>
<reference evidence="3" key="3">
    <citation type="submission" date="2015-06" db="UniProtKB">
        <authorList>
            <consortium name="EnsemblProtists"/>
        </authorList>
    </citation>
    <scope>IDENTIFICATION</scope>
</reference>